<dbReference type="RefSeq" id="XP_025359381.1">
    <property type="nucleotide sequence ID" value="XM_025507122.1"/>
</dbReference>
<feature type="chain" id="PRO_5016434831" description="SMB domain-containing protein" evidence="1">
    <location>
        <begin position="20"/>
        <end position="107"/>
    </location>
</feature>
<organism evidence="2 3">
    <name type="scientific">Jaminaea rosea</name>
    <dbReference type="NCBI Taxonomy" id="1569628"/>
    <lineage>
        <taxon>Eukaryota</taxon>
        <taxon>Fungi</taxon>
        <taxon>Dikarya</taxon>
        <taxon>Basidiomycota</taxon>
        <taxon>Ustilaginomycotina</taxon>
        <taxon>Exobasidiomycetes</taxon>
        <taxon>Microstromatales</taxon>
        <taxon>Microstromatales incertae sedis</taxon>
        <taxon>Jaminaea</taxon>
    </lineage>
</organism>
<dbReference type="EMBL" id="KZ819679">
    <property type="protein sequence ID" value="PWN24769.1"/>
    <property type="molecule type" value="Genomic_DNA"/>
</dbReference>
<feature type="signal peptide" evidence="1">
    <location>
        <begin position="1"/>
        <end position="19"/>
    </location>
</feature>
<gene>
    <name evidence="2" type="ORF">BDZ90DRAFT_234718</name>
</gene>
<evidence type="ECO:0008006" key="4">
    <source>
        <dbReference type="Google" id="ProtNLM"/>
    </source>
</evidence>
<sequence length="107" mass="11868">MRAVSLLSLLALVVSLALATQYKCCEQPAYSRCYENTHCFSKDPVVKSCCCHNSCKMKDACCCDFQQRKPGCKASSATSFHPLARLLPPDAVSVHMGQFENRTDSVW</sequence>
<proteinExistence type="predicted"/>
<dbReference type="GeneID" id="37028945"/>
<accession>A0A316UHT2</accession>
<evidence type="ECO:0000313" key="3">
    <source>
        <dbReference type="Proteomes" id="UP000245884"/>
    </source>
</evidence>
<protein>
    <recommendedName>
        <fullName evidence="4">SMB domain-containing protein</fullName>
    </recommendedName>
</protein>
<dbReference type="AlphaFoldDB" id="A0A316UHT2"/>
<evidence type="ECO:0000256" key="1">
    <source>
        <dbReference type="SAM" id="SignalP"/>
    </source>
</evidence>
<keyword evidence="1" id="KW-0732">Signal</keyword>
<reference evidence="2 3" key="1">
    <citation type="journal article" date="2018" name="Mol. Biol. Evol.">
        <title>Broad Genomic Sampling Reveals a Smut Pathogenic Ancestry of the Fungal Clade Ustilaginomycotina.</title>
        <authorList>
            <person name="Kijpornyongpan T."/>
            <person name="Mondo S.J."/>
            <person name="Barry K."/>
            <person name="Sandor L."/>
            <person name="Lee J."/>
            <person name="Lipzen A."/>
            <person name="Pangilinan J."/>
            <person name="LaButti K."/>
            <person name="Hainaut M."/>
            <person name="Henrissat B."/>
            <person name="Grigoriev I.V."/>
            <person name="Spatafora J.W."/>
            <person name="Aime M.C."/>
        </authorList>
    </citation>
    <scope>NUCLEOTIDE SEQUENCE [LARGE SCALE GENOMIC DNA]</scope>
    <source>
        <strain evidence="2 3">MCA 5214</strain>
    </source>
</reference>
<keyword evidence="3" id="KW-1185">Reference proteome</keyword>
<evidence type="ECO:0000313" key="2">
    <source>
        <dbReference type="EMBL" id="PWN24769.1"/>
    </source>
</evidence>
<name>A0A316UHT2_9BASI</name>
<dbReference type="Proteomes" id="UP000245884">
    <property type="component" value="Unassembled WGS sequence"/>
</dbReference>